<name>A0A7W9ENW7_9SPHN</name>
<organism evidence="4 5">
    <name type="scientific">Sphingopyxis panaciterrulae</name>
    <dbReference type="NCBI Taxonomy" id="462372"/>
    <lineage>
        <taxon>Bacteria</taxon>
        <taxon>Pseudomonadati</taxon>
        <taxon>Pseudomonadota</taxon>
        <taxon>Alphaproteobacteria</taxon>
        <taxon>Sphingomonadales</taxon>
        <taxon>Sphingomonadaceae</taxon>
        <taxon>Sphingopyxis</taxon>
    </lineage>
</organism>
<evidence type="ECO:0000313" key="5">
    <source>
        <dbReference type="Proteomes" id="UP000537161"/>
    </source>
</evidence>
<feature type="chain" id="PRO_5031296751" description="SHOCT domain-containing protein" evidence="2">
    <location>
        <begin position="19"/>
        <end position="174"/>
    </location>
</feature>
<comment type="caution">
    <text evidence="4">The sequence shown here is derived from an EMBL/GenBank/DDBJ whole genome shotgun (WGS) entry which is preliminary data.</text>
</comment>
<gene>
    <name evidence="4" type="ORF">FHR21_000174</name>
</gene>
<accession>A0A7W9ENW7</accession>
<dbReference type="AlphaFoldDB" id="A0A7W9ENW7"/>
<proteinExistence type="predicted"/>
<feature type="transmembrane region" description="Helical" evidence="1">
    <location>
        <begin position="79"/>
        <end position="99"/>
    </location>
</feature>
<reference evidence="4 5" key="1">
    <citation type="submission" date="2020-08" db="EMBL/GenBank/DDBJ databases">
        <title>Genomic Encyclopedia of Type Strains, Phase IV (KMG-IV): sequencing the most valuable type-strain genomes for metagenomic binning, comparative biology and taxonomic classification.</title>
        <authorList>
            <person name="Goeker M."/>
        </authorList>
    </citation>
    <scope>NUCLEOTIDE SEQUENCE [LARGE SCALE GENOMIC DNA]</scope>
    <source>
        <strain evidence="4 5">DSM 27163</strain>
    </source>
</reference>
<dbReference type="Proteomes" id="UP000537161">
    <property type="component" value="Unassembled WGS sequence"/>
</dbReference>
<keyword evidence="1" id="KW-1133">Transmembrane helix</keyword>
<keyword evidence="1" id="KW-0812">Transmembrane</keyword>
<evidence type="ECO:0000259" key="3">
    <source>
        <dbReference type="Pfam" id="PF09851"/>
    </source>
</evidence>
<keyword evidence="1" id="KW-0472">Membrane</keyword>
<keyword evidence="2" id="KW-0732">Signal</keyword>
<feature type="domain" description="SHOCT" evidence="3">
    <location>
        <begin position="145"/>
        <end position="171"/>
    </location>
</feature>
<feature type="signal peptide" evidence="2">
    <location>
        <begin position="1"/>
        <end position="18"/>
    </location>
</feature>
<dbReference type="RefSeq" id="WP_184094367.1">
    <property type="nucleotide sequence ID" value="NZ_JACIJH010000001.1"/>
</dbReference>
<evidence type="ECO:0000256" key="1">
    <source>
        <dbReference type="SAM" id="Phobius"/>
    </source>
</evidence>
<protein>
    <recommendedName>
        <fullName evidence="3">SHOCT domain-containing protein</fullName>
    </recommendedName>
</protein>
<dbReference type="Pfam" id="PF09851">
    <property type="entry name" value="SHOCT"/>
    <property type="match status" value="1"/>
</dbReference>
<dbReference type="EMBL" id="JACIJH010000001">
    <property type="protein sequence ID" value="MBB5704849.1"/>
    <property type="molecule type" value="Genomic_DNA"/>
</dbReference>
<sequence>MLFGVCAFCGLMVATAGGAVHPPLVMVAVPYVCDGTVEAQSRHYSYRPGQRGIARNIYCIGTDGERRDVTLRAVGAATIYYTLICFAAALVLLVLVRLLRPRRTVGADAPSLAELRQRMAERLRTDADIVRRPAAPPDTGGVEGRLRHLQSLRDGGLIDEAEYRAKRAEILGSL</sequence>
<evidence type="ECO:0000313" key="4">
    <source>
        <dbReference type="EMBL" id="MBB5704849.1"/>
    </source>
</evidence>
<keyword evidence="5" id="KW-1185">Reference proteome</keyword>
<evidence type="ECO:0000256" key="2">
    <source>
        <dbReference type="SAM" id="SignalP"/>
    </source>
</evidence>
<dbReference type="InterPro" id="IPR018649">
    <property type="entry name" value="SHOCT"/>
</dbReference>